<dbReference type="EMBL" id="BART01005080">
    <property type="protein sequence ID" value="GAG60648.1"/>
    <property type="molecule type" value="Genomic_DNA"/>
</dbReference>
<comment type="caution">
    <text evidence="1">The sequence shown here is derived from an EMBL/GenBank/DDBJ whole genome shotgun (WGS) entry which is preliminary data.</text>
</comment>
<proteinExistence type="predicted"/>
<organism evidence="1">
    <name type="scientific">marine sediment metagenome</name>
    <dbReference type="NCBI Taxonomy" id="412755"/>
    <lineage>
        <taxon>unclassified sequences</taxon>
        <taxon>metagenomes</taxon>
        <taxon>ecological metagenomes</taxon>
    </lineage>
</organism>
<gene>
    <name evidence="1" type="ORF">S01H4_12123</name>
</gene>
<name>X0ZJX0_9ZZZZ</name>
<evidence type="ECO:0000313" key="1">
    <source>
        <dbReference type="EMBL" id="GAG60648.1"/>
    </source>
</evidence>
<dbReference type="AlphaFoldDB" id="X0ZJX0"/>
<protein>
    <submittedName>
        <fullName evidence="1">Uncharacterized protein</fullName>
    </submittedName>
</protein>
<accession>X0ZJX0</accession>
<reference evidence="1" key="1">
    <citation type="journal article" date="2014" name="Front. Microbiol.">
        <title>High frequency of phylogenetically diverse reductive dehalogenase-homologous genes in deep subseafloor sedimentary metagenomes.</title>
        <authorList>
            <person name="Kawai M."/>
            <person name="Futagami T."/>
            <person name="Toyoda A."/>
            <person name="Takaki Y."/>
            <person name="Nishi S."/>
            <person name="Hori S."/>
            <person name="Arai W."/>
            <person name="Tsubouchi T."/>
            <person name="Morono Y."/>
            <person name="Uchiyama I."/>
            <person name="Ito T."/>
            <person name="Fujiyama A."/>
            <person name="Inagaki F."/>
            <person name="Takami H."/>
        </authorList>
    </citation>
    <scope>NUCLEOTIDE SEQUENCE</scope>
    <source>
        <strain evidence="1">Expedition CK06-06</strain>
    </source>
</reference>
<sequence>MQLTPEGNPIIEDIEKEIYNIYMYYFQVVFTLPVLSYRNNTIYRGSGKAYFRLPSKNF</sequence>